<evidence type="ECO:0000313" key="3">
    <source>
        <dbReference type="Proteomes" id="UP000005707"/>
    </source>
</evidence>
<reference evidence="2 3" key="2">
    <citation type="journal article" date="2013" name="PLoS ONE">
        <title>INDIGO - INtegrated Data Warehouse of MIcrobial GenOmes with Examples from the Red Sea Extremophiles.</title>
        <authorList>
            <person name="Alam I."/>
            <person name="Antunes A."/>
            <person name="Kamau A.A."/>
            <person name="Ba Alawi W."/>
            <person name="Kalkatawi M."/>
            <person name="Stingl U."/>
            <person name="Bajic V.B."/>
        </authorList>
    </citation>
    <scope>NUCLEOTIDE SEQUENCE [LARGE SCALE GENOMIC DNA]</scope>
    <source>
        <strain evidence="2 3">SSD-17B</strain>
    </source>
</reference>
<sequence length="125" mass="13975">MGFDFVDDDQAVEPEMNHHITRRPTYYGRRRRNDSVVGIGTWIGIILLHGMLGLIPVIGPFLVLIFLIVLAVININQSIKNFARAILIIVAIAFLILLLIQGIVGLNQPYSSYIFQVSDSIKSIV</sequence>
<feature type="transmembrane region" description="Helical" evidence="1">
    <location>
        <begin position="35"/>
        <end position="52"/>
    </location>
</feature>
<name>F7PWF4_9MOLU</name>
<dbReference type="AlphaFoldDB" id="F7PWF4"/>
<accession>F7PWF4</accession>
<keyword evidence="3" id="KW-1185">Reference proteome</keyword>
<dbReference type="RefSeq" id="WP_008824505.1">
    <property type="nucleotide sequence ID" value="NZ_AFNU02000007.1"/>
</dbReference>
<gene>
    <name evidence="2" type="ORF">HLPCO_002113</name>
</gene>
<evidence type="ECO:0000256" key="1">
    <source>
        <dbReference type="SAM" id="Phobius"/>
    </source>
</evidence>
<reference evidence="2 3" key="1">
    <citation type="journal article" date="2011" name="J. Bacteriol.">
        <title>Genome sequence of Haloplasma contractile, an unusual contractile bacterium from a deep-sea anoxic brine lake.</title>
        <authorList>
            <person name="Antunes A."/>
            <person name="Alam I."/>
            <person name="El Dorry H."/>
            <person name="Siam R."/>
            <person name="Robertson A."/>
            <person name="Bajic V.B."/>
            <person name="Stingl U."/>
        </authorList>
    </citation>
    <scope>NUCLEOTIDE SEQUENCE [LARGE SCALE GENOMIC DNA]</scope>
    <source>
        <strain evidence="2 3">SSD-17B</strain>
    </source>
</reference>
<keyword evidence="1" id="KW-0472">Membrane</keyword>
<evidence type="ECO:0000313" key="2">
    <source>
        <dbReference type="EMBL" id="ERJ11873.1"/>
    </source>
</evidence>
<dbReference type="EMBL" id="AFNU02000007">
    <property type="protein sequence ID" value="ERJ11873.1"/>
    <property type="molecule type" value="Genomic_DNA"/>
</dbReference>
<feature type="transmembrane region" description="Helical" evidence="1">
    <location>
        <begin position="58"/>
        <end position="75"/>
    </location>
</feature>
<feature type="transmembrane region" description="Helical" evidence="1">
    <location>
        <begin position="82"/>
        <end position="104"/>
    </location>
</feature>
<keyword evidence="1" id="KW-1133">Transmembrane helix</keyword>
<comment type="caution">
    <text evidence="2">The sequence shown here is derived from an EMBL/GenBank/DDBJ whole genome shotgun (WGS) entry which is preliminary data.</text>
</comment>
<keyword evidence="1" id="KW-0812">Transmembrane</keyword>
<protein>
    <submittedName>
        <fullName evidence="2">Uncharacterized protein</fullName>
    </submittedName>
</protein>
<proteinExistence type="predicted"/>
<dbReference type="Proteomes" id="UP000005707">
    <property type="component" value="Unassembled WGS sequence"/>
</dbReference>
<dbReference type="InParanoid" id="F7PWF4"/>
<organism evidence="2 3">
    <name type="scientific">Haloplasma contractile SSD-17B</name>
    <dbReference type="NCBI Taxonomy" id="1033810"/>
    <lineage>
        <taxon>Bacteria</taxon>
        <taxon>Bacillati</taxon>
        <taxon>Mycoplasmatota</taxon>
        <taxon>Mollicutes</taxon>
        <taxon>Haloplasmatales</taxon>
        <taxon>Haloplasmataceae</taxon>
        <taxon>Haloplasma</taxon>
    </lineage>
</organism>